<dbReference type="InParanoid" id="A0A0C3NCK1"/>
<dbReference type="Proteomes" id="UP000054217">
    <property type="component" value="Unassembled WGS sequence"/>
</dbReference>
<keyword evidence="2" id="KW-1185">Reference proteome</keyword>
<evidence type="ECO:0000313" key="1">
    <source>
        <dbReference type="EMBL" id="KIN93570.1"/>
    </source>
</evidence>
<dbReference type="HOGENOM" id="CLU_031133_1_0_1"/>
<sequence>MSGPPPAPHALGLGKTTRSNGFSLEEIINDPDTEIKDTESARLFLDQLYMIQGELATPEHISHALFYISQTKGVNNMLCSAIYTAAYLVKDLAVSMLTETTTRAASDKLETSVIAAISPQVVKILSTSENMMKINETAEMLSENITRKLKSLTCTTNSTDSDQLENKVQNLIADMGTIKSTLEDLKNYITTQQPAMLPMPYKDVLASKPSNPNQILLGKHFSPEYAKAHAAIRERQILIDTNALEAVDQINGPSMQLKSVTQLHNNGLLLKLNSQEAAAWIKEPANKATFLAKLGGEVLIKD</sequence>
<dbReference type="OrthoDB" id="4230923at2759"/>
<reference evidence="2" key="2">
    <citation type="submission" date="2015-01" db="EMBL/GenBank/DDBJ databases">
        <title>Evolutionary Origins and Diversification of the Mycorrhizal Mutualists.</title>
        <authorList>
            <consortium name="DOE Joint Genome Institute"/>
            <consortium name="Mycorrhizal Genomics Consortium"/>
            <person name="Kohler A."/>
            <person name="Kuo A."/>
            <person name="Nagy L.G."/>
            <person name="Floudas D."/>
            <person name="Copeland A."/>
            <person name="Barry K.W."/>
            <person name="Cichocki N."/>
            <person name="Veneault-Fourrey C."/>
            <person name="LaButti K."/>
            <person name="Lindquist E.A."/>
            <person name="Lipzen A."/>
            <person name="Lundell T."/>
            <person name="Morin E."/>
            <person name="Murat C."/>
            <person name="Riley R."/>
            <person name="Ohm R."/>
            <person name="Sun H."/>
            <person name="Tunlid A."/>
            <person name="Henrissat B."/>
            <person name="Grigoriev I.V."/>
            <person name="Hibbett D.S."/>
            <person name="Martin F."/>
        </authorList>
    </citation>
    <scope>NUCLEOTIDE SEQUENCE [LARGE SCALE GENOMIC DNA]</scope>
    <source>
        <strain evidence="2">Marx 270</strain>
    </source>
</reference>
<evidence type="ECO:0000313" key="2">
    <source>
        <dbReference type="Proteomes" id="UP000054217"/>
    </source>
</evidence>
<dbReference type="STRING" id="870435.A0A0C3NCK1"/>
<accession>A0A0C3NCK1</accession>
<gene>
    <name evidence="1" type="ORF">M404DRAFT_35971</name>
</gene>
<dbReference type="EMBL" id="KN832154">
    <property type="protein sequence ID" value="KIN93570.1"/>
    <property type="molecule type" value="Genomic_DNA"/>
</dbReference>
<organism evidence="1 2">
    <name type="scientific">Pisolithus tinctorius Marx 270</name>
    <dbReference type="NCBI Taxonomy" id="870435"/>
    <lineage>
        <taxon>Eukaryota</taxon>
        <taxon>Fungi</taxon>
        <taxon>Dikarya</taxon>
        <taxon>Basidiomycota</taxon>
        <taxon>Agaricomycotina</taxon>
        <taxon>Agaricomycetes</taxon>
        <taxon>Agaricomycetidae</taxon>
        <taxon>Boletales</taxon>
        <taxon>Sclerodermatineae</taxon>
        <taxon>Pisolithaceae</taxon>
        <taxon>Pisolithus</taxon>
    </lineage>
</organism>
<protein>
    <submittedName>
        <fullName evidence="1">Uncharacterized protein</fullName>
    </submittedName>
</protein>
<reference evidence="1 2" key="1">
    <citation type="submission" date="2014-04" db="EMBL/GenBank/DDBJ databases">
        <authorList>
            <consortium name="DOE Joint Genome Institute"/>
            <person name="Kuo A."/>
            <person name="Kohler A."/>
            <person name="Costa M.D."/>
            <person name="Nagy L.G."/>
            <person name="Floudas D."/>
            <person name="Copeland A."/>
            <person name="Barry K.W."/>
            <person name="Cichocki N."/>
            <person name="Veneault-Fourrey C."/>
            <person name="LaButti K."/>
            <person name="Lindquist E.A."/>
            <person name="Lipzen A."/>
            <person name="Lundell T."/>
            <person name="Morin E."/>
            <person name="Murat C."/>
            <person name="Sun H."/>
            <person name="Tunlid A."/>
            <person name="Henrissat B."/>
            <person name="Grigoriev I.V."/>
            <person name="Hibbett D.S."/>
            <person name="Martin F."/>
            <person name="Nordberg H.P."/>
            <person name="Cantor M.N."/>
            <person name="Hua S.X."/>
        </authorList>
    </citation>
    <scope>NUCLEOTIDE SEQUENCE [LARGE SCALE GENOMIC DNA]</scope>
    <source>
        <strain evidence="1 2">Marx 270</strain>
    </source>
</reference>
<dbReference type="AlphaFoldDB" id="A0A0C3NCK1"/>
<proteinExistence type="predicted"/>
<name>A0A0C3NCK1_PISTI</name>